<dbReference type="EMBL" id="JAPZBU010000012">
    <property type="protein sequence ID" value="KAJ5376083.1"/>
    <property type="molecule type" value="Genomic_DNA"/>
</dbReference>
<dbReference type="InterPro" id="IPR036396">
    <property type="entry name" value="Cyt_P450_sf"/>
</dbReference>
<evidence type="ECO:0000313" key="9">
    <source>
        <dbReference type="EMBL" id="KAJ5376083.1"/>
    </source>
</evidence>
<keyword evidence="10" id="KW-1185">Reference proteome</keyword>
<evidence type="ECO:0000313" key="10">
    <source>
        <dbReference type="Proteomes" id="UP001147747"/>
    </source>
</evidence>
<sequence length="502" mass="56893">RFVYKVLSNPLNRLPGPISSKCTNLIHDYYSLKGQLPYYVHSLHEKYGNQNAKQALEPTRRAFFADRPIVRISQTQVDICDAYAVREIHKTHTKFYKTVFYRQLVSVNVDTMFSTPDPHLHGSRRRLLASPISDSALSHLLPQISNRIEYAIQRISEEMISRGAADVFKWWLFMATDIIGELTFGDSFKMLEAGNVSCSSRAKGFISSNVDFLADSIFQRFGDDRLSSTHSNNLSILVRLGAYLPLPIFRKTAAAGKRIGLYAQQSIQRYKKHLEENPENPKPTLFTKIFDIGKSGLSESEIRSEAQGYIVAGSDTTAVTLTYLIYSVCKDHQVRTKLLEELSTLNEPVTDKDLRNLSYLDNIITETLRLHTAVPFGLPRAVPPEGAHFNGYFLPGGVTVSTQSFSLHRDPAIFPEPGRFKPERWQNTSKEMKDISIPFGGGSRICIGMHLARIELRLATALFFRRFPKARVSEKEGMSDEDMHMKCFFLMAPEGHRCLIEV</sequence>
<gene>
    <name evidence="9" type="ORF">N7509_012969</name>
</gene>
<comment type="caution">
    <text evidence="9">The sequence shown here is derived from an EMBL/GenBank/DDBJ whole genome shotgun (WGS) entry which is preliminary data.</text>
</comment>
<keyword evidence="3 7" id="KW-0349">Heme</keyword>
<accession>A0A9W9SCF8</accession>
<dbReference type="GeneID" id="81376586"/>
<reference evidence="9" key="2">
    <citation type="journal article" date="2023" name="IMA Fungus">
        <title>Comparative genomic study of the Penicillium genus elucidates a diverse pangenome and 15 lateral gene transfer events.</title>
        <authorList>
            <person name="Petersen C."/>
            <person name="Sorensen T."/>
            <person name="Nielsen M.R."/>
            <person name="Sondergaard T.E."/>
            <person name="Sorensen J.L."/>
            <person name="Fitzpatrick D.A."/>
            <person name="Frisvad J.C."/>
            <person name="Nielsen K.L."/>
        </authorList>
    </citation>
    <scope>NUCLEOTIDE SEQUENCE</scope>
    <source>
        <strain evidence="9">IBT 29677</strain>
    </source>
</reference>
<dbReference type="Gene3D" id="1.10.630.10">
    <property type="entry name" value="Cytochrome P450"/>
    <property type="match status" value="1"/>
</dbReference>
<evidence type="ECO:0000256" key="3">
    <source>
        <dbReference type="ARBA" id="ARBA00022617"/>
    </source>
</evidence>
<dbReference type="GO" id="GO:0004497">
    <property type="term" value="F:monooxygenase activity"/>
    <property type="evidence" value="ECO:0007669"/>
    <property type="project" value="UniProtKB-KW"/>
</dbReference>
<dbReference type="Pfam" id="PF00067">
    <property type="entry name" value="p450"/>
    <property type="match status" value="1"/>
</dbReference>
<dbReference type="PRINTS" id="PR00385">
    <property type="entry name" value="P450"/>
</dbReference>
<dbReference type="PANTHER" id="PTHR24305:SF96">
    <property type="entry name" value="CYTOCHROME P450 MONOOXYGENASE STCB-RELATED"/>
    <property type="match status" value="1"/>
</dbReference>
<dbReference type="GO" id="GO:0016705">
    <property type="term" value="F:oxidoreductase activity, acting on paired donors, with incorporation or reduction of molecular oxygen"/>
    <property type="evidence" value="ECO:0007669"/>
    <property type="project" value="InterPro"/>
</dbReference>
<keyword evidence="8" id="KW-0503">Monooxygenase</keyword>
<dbReference type="PROSITE" id="PS00086">
    <property type="entry name" value="CYTOCHROME_P450"/>
    <property type="match status" value="1"/>
</dbReference>
<evidence type="ECO:0000256" key="7">
    <source>
        <dbReference type="PIRSR" id="PIRSR602401-1"/>
    </source>
</evidence>
<comment type="cofactor">
    <cofactor evidence="1 7">
        <name>heme</name>
        <dbReference type="ChEBI" id="CHEBI:30413"/>
    </cofactor>
</comment>
<feature type="non-terminal residue" evidence="9">
    <location>
        <position position="502"/>
    </location>
</feature>
<dbReference type="CDD" id="cd11059">
    <property type="entry name" value="CYP_fungal"/>
    <property type="match status" value="1"/>
</dbReference>
<dbReference type="SUPFAM" id="SSF48264">
    <property type="entry name" value="Cytochrome P450"/>
    <property type="match status" value="1"/>
</dbReference>
<keyword evidence="6 7" id="KW-0408">Iron</keyword>
<dbReference type="GO" id="GO:0043386">
    <property type="term" value="P:mycotoxin biosynthetic process"/>
    <property type="evidence" value="ECO:0007669"/>
    <property type="project" value="UniProtKB-ARBA"/>
</dbReference>
<dbReference type="PRINTS" id="PR00463">
    <property type="entry name" value="EP450I"/>
</dbReference>
<dbReference type="PANTHER" id="PTHR24305">
    <property type="entry name" value="CYTOCHROME P450"/>
    <property type="match status" value="1"/>
</dbReference>
<proteinExistence type="inferred from homology"/>
<evidence type="ECO:0000256" key="6">
    <source>
        <dbReference type="ARBA" id="ARBA00023004"/>
    </source>
</evidence>
<evidence type="ECO:0000256" key="1">
    <source>
        <dbReference type="ARBA" id="ARBA00001971"/>
    </source>
</evidence>
<keyword evidence="4 7" id="KW-0479">Metal-binding</keyword>
<dbReference type="RefSeq" id="XP_056481113.1">
    <property type="nucleotide sequence ID" value="XM_056637606.1"/>
</dbReference>
<feature type="binding site" description="axial binding residue" evidence="7">
    <location>
        <position position="446"/>
    </location>
    <ligand>
        <name>heme</name>
        <dbReference type="ChEBI" id="CHEBI:30413"/>
    </ligand>
    <ligandPart>
        <name>Fe</name>
        <dbReference type="ChEBI" id="CHEBI:18248"/>
    </ligandPart>
</feature>
<reference evidence="9" key="1">
    <citation type="submission" date="2022-12" db="EMBL/GenBank/DDBJ databases">
        <authorList>
            <person name="Petersen C."/>
        </authorList>
    </citation>
    <scope>NUCLEOTIDE SEQUENCE</scope>
    <source>
        <strain evidence="9">IBT 29677</strain>
    </source>
</reference>
<dbReference type="InterPro" id="IPR017972">
    <property type="entry name" value="Cyt_P450_CS"/>
</dbReference>
<dbReference type="Proteomes" id="UP001147747">
    <property type="component" value="Unassembled WGS sequence"/>
</dbReference>
<evidence type="ECO:0000256" key="4">
    <source>
        <dbReference type="ARBA" id="ARBA00022723"/>
    </source>
</evidence>
<evidence type="ECO:0008006" key="11">
    <source>
        <dbReference type="Google" id="ProtNLM"/>
    </source>
</evidence>
<dbReference type="AlphaFoldDB" id="A0A9W9SCF8"/>
<comment type="similarity">
    <text evidence="2 8">Belongs to the cytochrome P450 family.</text>
</comment>
<evidence type="ECO:0000256" key="5">
    <source>
        <dbReference type="ARBA" id="ARBA00023002"/>
    </source>
</evidence>
<keyword evidence="5 8" id="KW-0560">Oxidoreductase</keyword>
<organism evidence="9 10">
    <name type="scientific">Penicillium cosmopolitanum</name>
    <dbReference type="NCBI Taxonomy" id="1131564"/>
    <lineage>
        <taxon>Eukaryota</taxon>
        <taxon>Fungi</taxon>
        <taxon>Dikarya</taxon>
        <taxon>Ascomycota</taxon>
        <taxon>Pezizomycotina</taxon>
        <taxon>Eurotiomycetes</taxon>
        <taxon>Eurotiomycetidae</taxon>
        <taxon>Eurotiales</taxon>
        <taxon>Aspergillaceae</taxon>
        <taxon>Penicillium</taxon>
    </lineage>
</organism>
<dbReference type="InterPro" id="IPR050121">
    <property type="entry name" value="Cytochrome_P450_monoxygenase"/>
</dbReference>
<dbReference type="InterPro" id="IPR001128">
    <property type="entry name" value="Cyt_P450"/>
</dbReference>
<dbReference type="InterPro" id="IPR002401">
    <property type="entry name" value="Cyt_P450_E_grp-I"/>
</dbReference>
<protein>
    <recommendedName>
        <fullName evidence="11">Cytochrome P450</fullName>
    </recommendedName>
</protein>
<dbReference type="GO" id="GO:0005506">
    <property type="term" value="F:iron ion binding"/>
    <property type="evidence" value="ECO:0007669"/>
    <property type="project" value="InterPro"/>
</dbReference>
<evidence type="ECO:0000256" key="2">
    <source>
        <dbReference type="ARBA" id="ARBA00010617"/>
    </source>
</evidence>
<name>A0A9W9SCF8_9EURO</name>
<dbReference type="OrthoDB" id="1470350at2759"/>
<dbReference type="GO" id="GO:0020037">
    <property type="term" value="F:heme binding"/>
    <property type="evidence" value="ECO:0007669"/>
    <property type="project" value="InterPro"/>
</dbReference>
<evidence type="ECO:0000256" key="8">
    <source>
        <dbReference type="RuleBase" id="RU000461"/>
    </source>
</evidence>